<dbReference type="EMBL" id="BSPL01000028">
    <property type="protein sequence ID" value="GLS73629.1"/>
    <property type="molecule type" value="Genomic_DNA"/>
</dbReference>
<keyword evidence="3" id="KW-1185">Reference proteome</keyword>
<reference evidence="3" key="1">
    <citation type="journal article" date="2019" name="Int. J. Syst. Evol. Microbiol.">
        <title>The Global Catalogue of Microorganisms (GCM) 10K type strain sequencing project: providing services to taxonomists for standard genome sequencing and annotation.</title>
        <authorList>
            <consortium name="The Broad Institute Genomics Platform"/>
            <consortium name="The Broad Institute Genome Sequencing Center for Infectious Disease"/>
            <person name="Wu L."/>
            <person name="Ma J."/>
        </authorList>
    </citation>
    <scope>NUCLEOTIDE SEQUENCE [LARGE SCALE GENOMIC DNA]</scope>
    <source>
        <strain evidence="3">NBRC 103632</strain>
    </source>
</reference>
<dbReference type="RefSeq" id="WP_238197804.1">
    <property type="nucleotide sequence ID" value="NZ_BPQZ01000021.1"/>
</dbReference>
<protein>
    <submittedName>
        <fullName evidence="2">Uncharacterized protein</fullName>
    </submittedName>
</protein>
<dbReference type="AlphaFoldDB" id="A0AA37WUW7"/>
<dbReference type="Proteomes" id="UP001157440">
    <property type="component" value="Unassembled WGS sequence"/>
</dbReference>
<evidence type="ECO:0000313" key="3">
    <source>
        <dbReference type="Proteomes" id="UP001157440"/>
    </source>
</evidence>
<feature type="region of interest" description="Disordered" evidence="1">
    <location>
        <begin position="29"/>
        <end position="62"/>
    </location>
</feature>
<evidence type="ECO:0000313" key="2">
    <source>
        <dbReference type="EMBL" id="GLS73629.1"/>
    </source>
</evidence>
<comment type="caution">
    <text evidence="2">The sequence shown here is derived from an EMBL/GenBank/DDBJ whole genome shotgun (WGS) entry which is preliminary data.</text>
</comment>
<sequence length="62" mass="6409">MTWLGIWVEAALLAGMAIGRVIGWGNPLPSEPEPVPAPAEEEAAPAVKKSPSASLPAVGSFW</sequence>
<accession>A0AA37WUW7</accession>
<name>A0AA37WUW7_9HYPH</name>
<gene>
    <name evidence="2" type="ORF">GCM10007890_56440</name>
</gene>
<organism evidence="2 3">
    <name type="scientific">Methylobacterium tardum</name>
    <dbReference type="NCBI Taxonomy" id="374432"/>
    <lineage>
        <taxon>Bacteria</taxon>
        <taxon>Pseudomonadati</taxon>
        <taxon>Pseudomonadota</taxon>
        <taxon>Alphaproteobacteria</taxon>
        <taxon>Hyphomicrobiales</taxon>
        <taxon>Methylobacteriaceae</taxon>
        <taxon>Methylobacterium</taxon>
    </lineage>
</organism>
<evidence type="ECO:0000256" key="1">
    <source>
        <dbReference type="SAM" id="MobiDB-lite"/>
    </source>
</evidence>
<proteinExistence type="predicted"/>
<feature type="compositionally biased region" description="Low complexity" evidence="1">
    <location>
        <begin position="44"/>
        <end position="62"/>
    </location>
</feature>